<name>A0A930YSF5_9ACTN</name>
<dbReference type="Proteomes" id="UP000772566">
    <property type="component" value="Unassembled WGS sequence"/>
</dbReference>
<organism evidence="1 2">
    <name type="scientific">Lancefieldella parvula</name>
    <dbReference type="NCBI Taxonomy" id="1382"/>
    <lineage>
        <taxon>Bacteria</taxon>
        <taxon>Bacillati</taxon>
        <taxon>Actinomycetota</taxon>
        <taxon>Coriobacteriia</taxon>
        <taxon>Coriobacteriales</taxon>
        <taxon>Atopobiaceae</taxon>
        <taxon>Lancefieldella</taxon>
    </lineage>
</organism>
<proteinExistence type="predicted"/>
<dbReference type="AlphaFoldDB" id="A0A930YSF5"/>
<protein>
    <submittedName>
        <fullName evidence="1">Uncharacterized protein</fullName>
    </submittedName>
</protein>
<evidence type="ECO:0000313" key="1">
    <source>
        <dbReference type="EMBL" id="MBF4808866.1"/>
    </source>
</evidence>
<dbReference type="EMBL" id="JABZGT010000038">
    <property type="protein sequence ID" value="MBF4808866.1"/>
    <property type="molecule type" value="Genomic_DNA"/>
</dbReference>
<comment type="caution">
    <text evidence="1">The sequence shown here is derived from an EMBL/GenBank/DDBJ whole genome shotgun (WGS) entry which is preliminary data.</text>
</comment>
<accession>A0A930YSF5</accession>
<sequence length="175" mass="19145">MPSERSMRKEAYMAKTTHEFGDFAAQGVCMAGNAFASVLLVKGQEDFGEAELSALKASLEHLGYAPEAWATLLTTTKTGDPINPELVRQAISAFSPDTVLLVNDAAVASVREAYAGELEQLKTDAEKTFSPRVLVRVCGMRMVNLDNFARALDDPHQKQMRWAAIKQVPPLGEPY</sequence>
<reference evidence="1" key="1">
    <citation type="submission" date="2020-04" db="EMBL/GenBank/DDBJ databases">
        <title>Deep metagenomics examines the oral microbiome during advanced dental caries in children, revealing novel taxa and co-occurrences with host molecules.</title>
        <authorList>
            <person name="Baker J.L."/>
            <person name="Morton J.T."/>
            <person name="Dinis M."/>
            <person name="Alvarez R."/>
            <person name="Tran N.C."/>
            <person name="Knight R."/>
            <person name="Edlund A."/>
        </authorList>
    </citation>
    <scope>NUCLEOTIDE SEQUENCE</scope>
    <source>
        <strain evidence="1">JCVI_22A_bin.2</strain>
    </source>
</reference>
<evidence type="ECO:0000313" key="2">
    <source>
        <dbReference type="Proteomes" id="UP000772566"/>
    </source>
</evidence>
<gene>
    <name evidence="1" type="ORF">HXK23_01355</name>
</gene>